<comment type="caution">
    <text evidence="1">The sequence shown here is derived from an EMBL/GenBank/DDBJ whole genome shotgun (WGS) entry which is preliminary data.</text>
</comment>
<evidence type="ECO:0000313" key="1">
    <source>
        <dbReference type="EMBL" id="MBC2867289.1"/>
    </source>
</evidence>
<keyword evidence="1" id="KW-0489">Methyltransferase</keyword>
<dbReference type="AlphaFoldDB" id="A0A7X1I1V4"/>
<dbReference type="Proteomes" id="UP000517694">
    <property type="component" value="Unassembled WGS sequence"/>
</dbReference>
<dbReference type="OrthoDB" id="3779937at2"/>
<evidence type="ECO:0000313" key="2">
    <source>
        <dbReference type="Proteomes" id="UP000517694"/>
    </source>
</evidence>
<dbReference type="EMBL" id="JACMHY010000008">
    <property type="protein sequence ID" value="MBC2867289.1"/>
    <property type="molecule type" value="Genomic_DNA"/>
</dbReference>
<dbReference type="Pfam" id="PF13489">
    <property type="entry name" value="Methyltransf_23"/>
    <property type="match status" value="1"/>
</dbReference>
<keyword evidence="1" id="KW-0808">Transferase</keyword>
<proteinExistence type="predicted"/>
<name>A0A7X1I1V4_9ACTN</name>
<sequence>MPPLPYASRVYDPRRVAYAAELAHGTDHFHEPRREDCPWCGSARLRTRLRAPDLLQHKPGTFVLDRCRDCGHTFQNPRLTAAGLAFYHRDHDETDPEGLPDPVLALRRSHRRHRADALLMRGVGEPESWLDVGTGHGHFPAAAKEVFPYTSFDGLDPTPRVVRARAAGRIEEAHIGHLADPGVAQRLRGRYDVVSIFHHLAHAPDPRAELRGALTVLRPGGHLLVELPDPRSAFALLLGKWWPAHGQPRHLHLLPAANLLAELRSAGCTVLVTDRRTPHRPGDLSAALALALAHVLPAADAPWRSTPPSTPHRALRTLLSALTSPLVDATALLDHALAPLLRRTPGLSNAYRVVARRDTA</sequence>
<protein>
    <submittedName>
        <fullName evidence="1">Class I SAM-dependent methyltransferase</fullName>
    </submittedName>
</protein>
<gene>
    <name evidence="1" type="ORF">H1R13_20650</name>
</gene>
<dbReference type="CDD" id="cd02440">
    <property type="entry name" value="AdoMet_MTases"/>
    <property type="match status" value="1"/>
</dbReference>
<dbReference type="GO" id="GO:0008168">
    <property type="term" value="F:methyltransferase activity"/>
    <property type="evidence" value="ECO:0007669"/>
    <property type="project" value="UniProtKB-KW"/>
</dbReference>
<reference evidence="1 2" key="1">
    <citation type="submission" date="2020-08" db="EMBL/GenBank/DDBJ databases">
        <title>Whole-Genome Sequence of French Clinical Streptomyces mexicanus Strain Q0842.</title>
        <authorList>
            <person name="Boxberger M."/>
            <person name="La Scola B."/>
        </authorList>
    </citation>
    <scope>NUCLEOTIDE SEQUENCE [LARGE SCALE GENOMIC DNA]</scope>
    <source>
        <strain evidence="1 2">Marseille-Q0842</strain>
    </source>
</reference>
<dbReference type="GO" id="GO:0032259">
    <property type="term" value="P:methylation"/>
    <property type="evidence" value="ECO:0007669"/>
    <property type="project" value="UniProtKB-KW"/>
</dbReference>
<dbReference type="SUPFAM" id="SSF53335">
    <property type="entry name" value="S-adenosyl-L-methionine-dependent methyltransferases"/>
    <property type="match status" value="1"/>
</dbReference>
<dbReference type="Gene3D" id="3.40.50.150">
    <property type="entry name" value="Vaccinia Virus protein VP39"/>
    <property type="match status" value="1"/>
</dbReference>
<dbReference type="RefSeq" id="WP_159664620.1">
    <property type="nucleotide sequence ID" value="NZ_JACMHY010000008.1"/>
</dbReference>
<accession>A0A7X1I1V4</accession>
<dbReference type="InterPro" id="IPR029063">
    <property type="entry name" value="SAM-dependent_MTases_sf"/>
</dbReference>
<keyword evidence="2" id="KW-1185">Reference proteome</keyword>
<organism evidence="1 2">
    <name type="scientific">Streptomyces mexicanus</name>
    <dbReference type="NCBI Taxonomy" id="178566"/>
    <lineage>
        <taxon>Bacteria</taxon>
        <taxon>Bacillati</taxon>
        <taxon>Actinomycetota</taxon>
        <taxon>Actinomycetes</taxon>
        <taxon>Kitasatosporales</taxon>
        <taxon>Streptomycetaceae</taxon>
        <taxon>Streptomyces</taxon>
    </lineage>
</organism>